<gene>
    <name evidence="1" type="ORF">HDE69_004553</name>
</gene>
<protein>
    <recommendedName>
        <fullName evidence="3">DUF600 family protein</fullName>
    </recommendedName>
</protein>
<accession>A0A7W9DLP1</accession>
<dbReference type="Proteomes" id="UP000537718">
    <property type="component" value="Unassembled WGS sequence"/>
</dbReference>
<comment type="caution">
    <text evidence="1">The sequence shown here is derived from an EMBL/GenBank/DDBJ whole genome shotgun (WGS) entry which is preliminary data.</text>
</comment>
<sequence>MENINQLISSIVQVSFDNLPVNDVWEKYEIDTYALRKIVEINAFYFQNEGKKVSFNPKYQGQVDRNDDLTFLFLDLRKAMYELSSNQGAWFHCKITVYPDVKFETNFNYDDKPDFAYEPGKDKFIDDLKFFPREDKSKPEWLKIIVNS</sequence>
<dbReference type="SUPFAM" id="SSF160424">
    <property type="entry name" value="BH3703-like"/>
    <property type="match status" value="1"/>
</dbReference>
<dbReference type="EMBL" id="JACHCF010000013">
    <property type="protein sequence ID" value="MBB5623467.1"/>
    <property type="molecule type" value="Genomic_DNA"/>
</dbReference>
<dbReference type="AlphaFoldDB" id="A0A7W9DLP1"/>
<dbReference type="InterPro" id="IPR036170">
    <property type="entry name" value="YezG-like_sf"/>
</dbReference>
<evidence type="ECO:0000313" key="1">
    <source>
        <dbReference type="EMBL" id="MBB5623467.1"/>
    </source>
</evidence>
<organism evidence="1 2">
    <name type="scientific">Pedobacter cryoconitis</name>
    <dbReference type="NCBI Taxonomy" id="188932"/>
    <lineage>
        <taxon>Bacteria</taxon>
        <taxon>Pseudomonadati</taxon>
        <taxon>Bacteroidota</taxon>
        <taxon>Sphingobacteriia</taxon>
        <taxon>Sphingobacteriales</taxon>
        <taxon>Sphingobacteriaceae</taxon>
        <taxon>Pedobacter</taxon>
    </lineage>
</organism>
<proteinExistence type="predicted"/>
<evidence type="ECO:0008006" key="3">
    <source>
        <dbReference type="Google" id="ProtNLM"/>
    </source>
</evidence>
<name>A0A7W9DLP1_9SPHI</name>
<dbReference type="Gene3D" id="3.30.500.20">
    <property type="entry name" value="BH3703-like domains"/>
    <property type="match status" value="1"/>
</dbReference>
<evidence type="ECO:0000313" key="2">
    <source>
        <dbReference type="Proteomes" id="UP000537718"/>
    </source>
</evidence>
<dbReference type="RefSeq" id="WP_183869564.1">
    <property type="nucleotide sequence ID" value="NZ_JACHCF010000013.1"/>
</dbReference>
<reference evidence="1 2" key="1">
    <citation type="submission" date="2020-08" db="EMBL/GenBank/DDBJ databases">
        <title>Genomic Encyclopedia of Type Strains, Phase IV (KMG-V): Genome sequencing to study the core and pangenomes of soil and plant-associated prokaryotes.</title>
        <authorList>
            <person name="Whitman W."/>
        </authorList>
    </citation>
    <scope>NUCLEOTIDE SEQUENCE [LARGE SCALE GENOMIC DNA]</scope>
    <source>
        <strain evidence="1 2">MP7CTX6</strain>
    </source>
</reference>